<feature type="region of interest" description="Disordered" evidence="12">
    <location>
        <begin position="1"/>
        <end position="33"/>
    </location>
</feature>
<dbReference type="PROSITE" id="PS50235">
    <property type="entry name" value="USP_3"/>
    <property type="match status" value="1"/>
</dbReference>
<reference evidence="15" key="1">
    <citation type="submission" date="2024-03" db="EMBL/GenBank/DDBJ databases">
        <title>WGS assembly of Saponaria officinalis var. Norfolk2.</title>
        <authorList>
            <person name="Jenkins J."/>
            <person name="Shu S."/>
            <person name="Grimwood J."/>
            <person name="Barry K."/>
            <person name="Goodstein D."/>
            <person name="Schmutz J."/>
            <person name="Leebens-Mack J."/>
            <person name="Osbourn A."/>
        </authorList>
    </citation>
    <scope>NUCLEOTIDE SEQUENCE [LARGE SCALE GENOMIC DNA]</scope>
    <source>
        <strain evidence="15">JIC</strain>
    </source>
</reference>
<evidence type="ECO:0000259" key="13">
    <source>
        <dbReference type="PROSITE" id="PS50235"/>
    </source>
</evidence>
<protein>
    <recommendedName>
        <fullName evidence="3">ubiquitinyl hydrolase 1</fullName>
        <ecNumber evidence="3">3.4.19.12</ecNumber>
    </recommendedName>
</protein>
<feature type="compositionally biased region" description="Basic and acidic residues" evidence="12">
    <location>
        <begin position="8"/>
        <end position="18"/>
    </location>
</feature>
<feature type="domain" description="UBP-type" evidence="14">
    <location>
        <begin position="48"/>
        <end position="182"/>
    </location>
</feature>
<proteinExistence type="inferred from homology"/>
<dbReference type="SMART" id="SM00290">
    <property type="entry name" value="ZnF_UBP"/>
    <property type="match status" value="1"/>
</dbReference>
<dbReference type="PROSITE" id="PS00972">
    <property type="entry name" value="USP_1"/>
    <property type="match status" value="1"/>
</dbReference>
<evidence type="ECO:0000256" key="7">
    <source>
        <dbReference type="ARBA" id="ARBA00022786"/>
    </source>
</evidence>
<dbReference type="InterPro" id="IPR001394">
    <property type="entry name" value="Peptidase_C19_UCH"/>
</dbReference>
<dbReference type="InterPro" id="IPR038765">
    <property type="entry name" value="Papain-like_cys_pep_sf"/>
</dbReference>
<evidence type="ECO:0000256" key="6">
    <source>
        <dbReference type="ARBA" id="ARBA00022771"/>
    </source>
</evidence>
<comment type="function">
    <text evidence="10">Recognizes and hydrolyzes the peptide bond at the C-terminal Gly of ubiquitin. Involved in the processing of poly-ubiquitin precursors as well as that of ubiquitinated proteins. Is involved in resistance to the arginine analog canavanine (CAN).</text>
</comment>
<evidence type="ECO:0000313" key="15">
    <source>
        <dbReference type="EMBL" id="KAK9664555.1"/>
    </source>
</evidence>
<comment type="catalytic activity">
    <reaction evidence="1">
        <text>Thiol-dependent hydrolysis of ester, thioester, amide, peptide and isopeptide bonds formed by the C-terminal Gly of ubiquitin (a 76-residue protein attached to proteins as an intracellular targeting signal).</text>
        <dbReference type="EC" id="3.4.19.12"/>
    </reaction>
</comment>
<evidence type="ECO:0000256" key="10">
    <source>
        <dbReference type="ARBA" id="ARBA00058678"/>
    </source>
</evidence>
<dbReference type="PANTHER" id="PTHR24006">
    <property type="entry name" value="UBIQUITIN CARBOXYL-TERMINAL HYDROLASE"/>
    <property type="match status" value="1"/>
</dbReference>
<name>A0AAW1GLL9_SAPOF</name>
<feature type="region of interest" description="Disordered" evidence="12">
    <location>
        <begin position="372"/>
        <end position="412"/>
    </location>
</feature>
<feature type="domain" description="USP" evidence="13">
    <location>
        <begin position="216"/>
        <end position="543"/>
    </location>
</feature>
<dbReference type="FunFam" id="3.30.40.10:FF:000900">
    <property type="entry name" value="Ubiquitinyl hydrolase 1"/>
    <property type="match status" value="1"/>
</dbReference>
<keyword evidence="4" id="KW-0645">Protease</keyword>
<keyword evidence="8" id="KW-0378">Hydrolase</keyword>
<sequence>MGKRVQKKDRGGMKEKRVSTPSSKAAQKENKHTSKIVNEEIDLENERKVCSHFEKAVNVAKVISKLESAESNGCEDCRENMIDCKDGKGKGKHGRKKASSKATWICLHCGHFSCGGVGLPNSRQTHAVQHASQNRHPLVIQLENPNLRWCFFCRSRIPVDKVDGNGEQNDVLSDVVKLLKKQCSETTLVDESVTGNVNYENDVVGLSNGMGFYAVRGLANLGNTCFFNSVMQNLLAIDMLRDYLLTFDRLMGPLTSALKSIYVETRSESGVRNVINPQPLFRCICARSSQFRGFEQQDSHELLRCLLDLLSTEDSRTKKSDKSSRENVASLPASPTFIDAFFGGQISSMVCCVECGHSSVVHETFLDLSLPLPAEKPAPKKSRTKKTKPPPKKAGKNRPKVNKDTDLHPTVSAESSSILNKAVLGCSSSADHVDSWLDYLEPACLSDDRKLSMKNEHGLIKQDFGRNDVNYNIDSLQTAVNSSEEIGDEDTSDFVGLGDLFDELKSGTTRSSVSDNMEGSVDVRNVLRDENNTGSVIDVWLIL</sequence>
<dbReference type="InterPro" id="IPR001607">
    <property type="entry name" value="Znf_UBP"/>
</dbReference>
<gene>
    <name evidence="15" type="ORF">RND81_14G051100</name>
</gene>
<dbReference type="PROSITE" id="PS50271">
    <property type="entry name" value="ZF_UBP"/>
    <property type="match status" value="1"/>
</dbReference>
<comment type="caution">
    <text evidence="15">The sequence shown here is derived from an EMBL/GenBank/DDBJ whole genome shotgun (WGS) entry which is preliminary data.</text>
</comment>
<evidence type="ECO:0000256" key="2">
    <source>
        <dbReference type="ARBA" id="ARBA00009085"/>
    </source>
</evidence>
<dbReference type="GO" id="GO:0004843">
    <property type="term" value="F:cysteine-type deubiquitinase activity"/>
    <property type="evidence" value="ECO:0007669"/>
    <property type="project" value="UniProtKB-EC"/>
</dbReference>
<evidence type="ECO:0000313" key="16">
    <source>
        <dbReference type="Proteomes" id="UP001443914"/>
    </source>
</evidence>
<evidence type="ECO:0000256" key="11">
    <source>
        <dbReference type="PROSITE-ProRule" id="PRU00502"/>
    </source>
</evidence>
<evidence type="ECO:0000256" key="4">
    <source>
        <dbReference type="ARBA" id="ARBA00022670"/>
    </source>
</evidence>
<dbReference type="Proteomes" id="UP001443914">
    <property type="component" value="Unassembled WGS sequence"/>
</dbReference>
<dbReference type="InterPro" id="IPR018200">
    <property type="entry name" value="USP_CS"/>
</dbReference>
<dbReference type="GO" id="GO:0016579">
    <property type="term" value="P:protein deubiquitination"/>
    <property type="evidence" value="ECO:0007669"/>
    <property type="project" value="InterPro"/>
</dbReference>
<evidence type="ECO:0000256" key="9">
    <source>
        <dbReference type="ARBA" id="ARBA00022833"/>
    </source>
</evidence>
<dbReference type="EMBL" id="JBDFQZ010000014">
    <property type="protein sequence ID" value="KAK9664555.1"/>
    <property type="molecule type" value="Genomic_DNA"/>
</dbReference>
<dbReference type="SUPFAM" id="SSF54001">
    <property type="entry name" value="Cysteine proteinases"/>
    <property type="match status" value="1"/>
</dbReference>
<dbReference type="Gene3D" id="3.30.40.10">
    <property type="entry name" value="Zinc/RING finger domain, C3HC4 (zinc finger)"/>
    <property type="match status" value="1"/>
</dbReference>
<accession>A0AAW1GLL9</accession>
<dbReference type="Gene3D" id="3.90.70.10">
    <property type="entry name" value="Cysteine proteinases"/>
    <property type="match status" value="1"/>
</dbReference>
<dbReference type="InterPro" id="IPR028889">
    <property type="entry name" value="USP"/>
</dbReference>
<dbReference type="SUPFAM" id="SSF57850">
    <property type="entry name" value="RING/U-box"/>
    <property type="match status" value="1"/>
</dbReference>
<keyword evidence="6 11" id="KW-0863">Zinc-finger</keyword>
<dbReference type="InterPro" id="IPR013083">
    <property type="entry name" value="Znf_RING/FYVE/PHD"/>
</dbReference>
<dbReference type="Pfam" id="PF02148">
    <property type="entry name" value="zf-UBP"/>
    <property type="match status" value="1"/>
</dbReference>
<organism evidence="15 16">
    <name type="scientific">Saponaria officinalis</name>
    <name type="common">Common soapwort</name>
    <name type="synonym">Lychnis saponaria</name>
    <dbReference type="NCBI Taxonomy" id="3572"/>
    <lineage>
        <taxon>Eukaryota</taxon>
        <taxon>Viridiplantae</taxon>
        <taxon>Streptophyta</taxon>
        <taxon>Embryophyta</taxon>
        <taxon>Tracheophyta</taxon>
        <taxon>Spermatophyta</taxon>
        <taxon>Magnoliopsida</taxon>
        <taxon>eudicotyledons</taxon>
        <taxon>Gunneridae</taxon>
        <taxon>Pentapetalae</taxon>
        <taxon>Caryophyllales</taxon>
        <taxon>Caryophyllaceae</taxon>
        <taxon>Caryophylleae</taxon>
        <taxon>Saponaria</taxon>
    </lineage>
</organism>
<evidence type="ECO:0000256" key="3">
    <source>
        <dbReference type="ARBA" id="ARBA00012759"/>
    </source>
</evidence>
<keyword evidence="9" id="KW-0862">Zinc</keyword>
<evidence type="ECO:0000256" key="1">
    <source>
        <dbReference type="ARBA" id="ARBA00000707"/>
    </source>
</evidence>
<dbReference type="AlphaFoldDB" id="A0AAW1GLL9"/>
<comment type="similarity">
    <text evidence="2">Belongs to the peptidase C19 family.</text>
</comment>
<dbReference type="InterPro" id="IPR050164">
    <property type="entry name" value="Peptidase_C19"/>
</dbReference>
<dbReference type="EC" id="3.4.19.12" evidence="3"/>
<keyword evidence="5" id="KW-0479">Metal-binding</keyword>
<dbReference type="PANTHER" id="PTHR24006:SF781">
    <property type="entry name" value="LD34905P"/>
    <property type="match status" value="1"/>
</dbReference>
<dbReference type="Pfam" id="PF00443">
    <property type="entry name" value="UCH"/>
    <property type="match status" value="1"/>
</dbReference>
<keyword evidence="7" id="KW-0833">Ubl conjugation pathway</keyword>
<dbReference type="GO" id="GO:0005829">
    <property type="term" value="C:cytosol"/>
    <property type="evidence" value="ECO:0007669"/>
    <property type="project" value="TreeGrafter"/>
</dbReference>
<dbReference type="GO" id="GO:0008270">
    <property type="term" value="F:zinc ion binding"/>
    <property type="evidence" value="ECO:0007669"/>
    <property type="project" value="UniProtKB-KW"/>
</dbReference>
<evidence type="ECO:0000259" key="14">
    <source>
        <dbReference type="PROSITE" id="PS50271"/>
    </source>
</evidence>
<evidence type="ECO:0000256" key="12">
    <source>
        <dbReference type="SAM" id="MobiDB-lite"/>
    </source>
</evidence>
<feature type="compositionally biased region" description="Basic residues" evidence="12">
    <location>
        <begin position="379"/>
        <end position="400"/>
    </location>
</feature>
<dbReference type="GO" id="GO:0006508">
    <property type="term" value="P:proteolysis"/>
    <property type="evidence" value="ECO:0007669"/>
    <property type="project" value="UniProtKB-KW"/>
</dbReference>
<evidence type="ECO:0000256" key="8">
    <source>
        <dbReference type="ARBA" id="ARBA00022801"/>
    </source>
</evidence>
<evidence type="ECO:0000256" key="5">
    <source>
        <dbReference type="ARBA" id="ARBA00022723"/>
    </source>
</evidence>
<dbReference type="GO" id="GO:0005634">
    <property type="term" value="C:nucleus"/>
    <property type="evidence" value="ECO:0007669"/>
    <property type="project" value="TreeGrafter"/>
</dbReference>
<keyword evidence="16" id="KW-1185">Reference proteome</keyword>